<evidence type="ECO:0000313" key="2">
    <source>
        <dbReference type="EMBL" id="EZA54180.1"/>
    </source>
</evidence>
<organism evidence="2 3">
    <name type="scientific">Ooceraea biroi</name>
    <name type="common">Clonal raider ant</name>
    <name type="synonym">Cerapachys biroi</name>
    <dbReference type="NCBI Taxonomy" id="2015173"/>
    <lineage>
        <taxon>Eukaryota</taxon>
        <taxon>Metazoa</taxon>
        <taxon>Ecdysozoa</taxon>
        <taxon>Arthropoda</taxon>
        <taxon>Hexapoda</taxon>
        <taxon>Insecta</taxon>
        <taxon>Pterygota</taxon>
        <taxon>Neoptera</taxon>
        <taxon>Endopterygota</taxon>
        <taxon>Hymenoptera</taxon>
        <taxon>Apocrita</taxon>
        <taxon>Aculeata</taxon>
        <taxon>Formicoidea</taxon>
        <taxon>Formicidae</taxon>
        <taxon>Dorylinae</taxon>
        <taxon>Ooceraea</taxon>
    </lineage>
</organism>
<dbReference type="InterPro" id="IPR007867">
    <property type="entry name" value="GMC_OxRtase_C"/>
</dbReference>
<dbReference type="EMBL" id="KK107260">
    <property type="protein sequence ID" value="EZA54180.1"/>
    <property type="molecule type" value="Genomic_DNA"/>
</dbReference>
<proteinExistence type="predicted"/>
<protein>
    <submittedName>
        <fullName evidence="2">Glucose dehydrogenase [acceptor]</fullName>
    </submittedName>
</protein>
<dbReference type="PANTHER" id="PTHR11552">
    <property type="entry name" value="GLUCOSE-METHANOL-CHOLINE GMC OXIDOREDUCTASE"/>
    <property type="match status" value="1"/>
</dbReference>
<dbReference type="OMA" id="WECAMRM"/>
<dbReference type="STRING" id="2015173.A0A026WDL3"/>
<sequence length="97" mass="11404">MKPKSRCRITLIDLNYFDDPEDVRTMIADIKAIRINQTEMMQKFNSRLTMNNIPGCEKHEYDSYDYWECAMRMLMSAVFHLSGTCKIQEGTRLLSSI</sequence>
<dbReference type="PANTHER" id="PTHR11552:SF227">
    <property type="entry name" value="GLUCOSE DEHYDROGENASE [FAD, QUINONE]-LIKE PROTEIN"/>
    <property type="match status" value="1"/>
</dbReference>
<gene>
    <name evidence="2" type="ORF">X777_06030</name>
</gene>
<dbReference type="GO" id="GO:0016614">
    <property type="term" value="F:oxidoreductase activity, acting on CH-OH group of donors"/>
    <property type="evidence" value="ECO:0007669"/>
    <property type="project" value="InterPro"/>
</dbReference>
<keyword evidence="3" id="KW-1185">Reference proteome</keyword>
<dbReference type="Gene3D" id="3.30.560.10">
    <property type="entry name" value="Glucose Oxidase, domain 3"/>
    <property type="match status" value="1"/>
</dbReference>
<feature type="domain" description="Glucose-methanol-choline oxidoreductase C-terminal" evidence="1">
    <location>
        <begin position="11"/>
        <end position="87"/>
    </location>
</feature>
<dbReference type="SUPFAM" id="SSF54373">
    <property type="entry name" value="FAD-linked reductases, C-terminal domain"/>
    <property type="match status" value="1"/>
</dbReference>
<dbReference type="AlphaFoldDB" id="A0A026WDL3"/>
<reference evidence="2 3" key="1">
    <citation type="journal article" date="2014" name="Curr. Biol.">
        <title>The genome of the clonal raider ant Cerapachys biroi.</title>
        <authorList>
            <person name="Oxley P.R."/>
            <person name="Ji L."/>
            <person name="Fetter-Pruneda I."/>
            <person name="McKenzie S.K."/>
            <person name="Li C."/>
            <person name="Hu H."/>
            <person name="Zhang G."/>
            <person name="Kronauer D.J."/>
        </authorList>
    </citation>
    <scope>NUCLEOTIDE SEQUENCE [LARGE SCALE GENOMIC DNA]</scope>
</reference>
<dbReference type="InterPro" id="IPR012132">
    <property type="entry name" value="GMC_OxRdtase"/>
</dbReference>
<evidence type="ECO:0000259" key="1">
    <source>
        <dbReference type="Pfam" id="PF05199"/>
    </source>
</evidence>
<name>A0A026WDL3_OOCBI</name>
<dbReference type="Proteomes" id="UP000053097">
    <property type="component" value="Unassembled WGS sequence"/>
</dbReference>
<dbReference type="GO" id="GO:0050660">
    <property type="term" value="F:flavin adenine dinucleotide binding"/>
    <property type="evidence" value="ECO:0007669"/>
    <property type="project" value="InterPro"/>
</dbReference>
<evidence type="ECO:0000313" key="3">
    <source>
        <dbReference type="Proteomes" id="UP000053097"/>
    </source>
</evidence>
<accession>A0A026WDL3</accession>
<dbReference type="Pfam" id="PF05199">
    <property type="entry name" value="GMC_oxred_C"/>
    <property type="match status" value="1"/>
</dbReference>